<accession>A0A8J8P1M4</accession>
<comment type="caution">
    <text evidence="1">The sequence shown here is derived from an EMBL/GenBank/DDBJ whole genome shotgun (WGS) entry which is preliminary data.</text>
</comment>
<organism evidence="1 2">
    <name type="scientific">Halteria grandinella</name>
    <dbReference type="NCBI Taxonomy" id="5974"/>
    <lineage>
        <taxon>Eukaryota</taxon>
        <taxon>Sar</taxon>
        <taxon>Alveolata</taxon>
        <taxon>Ciliophora</taxon>
        <taxon>Intramacronucleata</taxon>
        <taxon>Spirotrichea</taxon>
        <taxon>Stichotrichia</taxon>
        <taxon>Sporadotrichida</taxon>
        <taxon>Halteriidae</taxon>
        <taxon>Halteria</taxon>
    </lineage>
</organism>
<proteinExistence type="predicted"/>
<gene>
    <name evidence="1" type="ORF">FGO68_gene7479</name>
</gene>
<name>A0A8J8P1M4_HALGN</name>
<dbReference type="EMBL" id="RRYP01002856">
    <property type="protein sequence ID" value="TNV84360.1"/>
    <property type="molecule type" value="Genomic_DNA"/>
</dbReference>
<keyword evidence="2" id="KW-1185">Reference proteome</keyword>
<reference evidence="1" key="1">
    <citation type="submission" date="2019-06" db="EMBL/GenBank/DDBJ databases">
        <authorList>
            <person name="Zheng W."/>
        </authorList>
    </citation>
    <scope>NUCLEOTIDE SEQUENCE</scope>
    <source>
        <strain evidence="1">QDHG01</strain>
    </source>
</reference>
<dbReference type="Proteomes" id="UP000785679">
    <property type="component" value="Unassembled WGS sequence"/>
</dbReference>
<protein>
    <submittedName>
        <fullName evidence="1">Uncharacterized protein</fullName>
    </submittedName>
</protein>
<sequence length="91" mass="9908">MPCIRSDKLSSTLVKGKKLLASDQRYKASFYRLRKSSLLIRACFASACSSQVEKQSISVAPSGFIIALQSKAASVISGCSFPLRYLENIDA</sequence>
<evidence type="ECO:0000313" key="1">
    <source>
        <dbReference type="EMBL" id="TNV84360.1"/>
    </source>
</evidence>
<dbReference type="AlphaFoldDB" id="A0A8J8P1M4"/>
<evidence type="ECO:0000313" key="2">
    <source>
        <dbReference type="Proteomes" id="UP000785679"/>
    </source>
</evidence>